<accession>A0A0M4D859</accession>
<dbReference type="Proteomes" id="UP000057158">
    <property type="component" value="Chromosome"/>
</dbReference>
<feature type="coiled-coil region" evidence="1">
    <location>
        <begin position="13"/>
        <end position="58"/>
    </location>
</feature>
<gene>
    <name evidence="2" type="ORF">DSOUD_2734</name>
</gene>
<evidence type="ECO:0008006" key="4">
    <source>
        <dbReference type="Google" id="ProtNLM"/>
    </source>
</evidence>
<dbReference type="STRING" id="1603606.DSOUD_2734"/>
<dbReference type="OrthoDB" id="9958792at2"/>
<organism evidence="2 3">
    <name type="scientific">Desulfuromonas soudanensis</name>
    <dbReference type="NCBI Taxonomy" id="1603606"/>
    <lineage>
        <taxon>Bacteria</taxon>
        <taxon>Pseudomonadati</taxon>
        <taxon>Thermodesulfobacteriota</taxon>
        <taxon>Desulfuromonadia</taxon>
        <taxon>Desulfuromonadales</taxon>
        <taxon>Desulfuromonadaceae</taxon>
        <taxon>Desulfuromonas</taxon>
    </lineage>
</organism>
<name>A0A0M4D859_9BACT</name>
<dbReference type="AlphaFoldDB" id="A0A0M4D859"/>
<evidence type="ECO:0000313" key="3">
    <source>
        <dbReference type="Proteomes" id="UP000057158"/>
    </source>
</evidence>
<dbReference type="EMBL" id="CP010802">
    <property type="protein sequence ID" value="ALC17472.1"/>
    <property type="molecule type" value="Genomic_DNA"/>
</dbReference>
<dbReference type="KEGG" id="des:DSOUD_2734"/>
<sequence length="63" mass="7183">MDPNIVLRLEGKIDQLIARHSALEHACRSLTSERDALLNEKNRILGELDRILEKLERLGPVIP</sequence>
<proteinExistence type="predicted"/>
<dbReference type="RefSeq" id="WP_053551477.1">
    <property type="nucleotide sequence ID" value="NZ_CP010802.1"/>
</dbReference>
<dbReference type="PATRIC" id="fig|1603606.3.peg.2957"/>
<evidence type="ECO:0000256" key="1">
    <source>
        <dbReference type="SAM" id="Coils"/>
    </source>
</evidence>
<keyword evidence="1" id="KW-0175">Coiled coil</keyword>
<protein>
    <recommendedName>
        <fullName evidence="4">Cell division protein ZapB</fullName>
    </recommendedName>
</protein>
<evidence type="ECO:0000313" key="2">
    <source>
        <dbReference type="EMBL" id="ALC17472.1"/>
    </source>
</evidence>
<reference evidence="2 3" key="1">
    <citation type="submission" date="2015-07" db="EMBL/GenBank/DDBJ databases">
        <title>Isolation and Genomic Characterization of a Novel Halophilic Metal-Reducing Deltaproteobacterium from the Deep Subsurface.</title>
        <authorList>
            <person name="Badalamenti J.P."/>
            <person name="Summers Z.M."/>
            <person name="Gralnick J.A."/>
            <person name="Bond D.R."/>
        </authorList>
    </citation>
    <scope>NUCLEOTIDE SEQUENCE [LARGE SCALE GENOMIC DNA]</scope>
    <source>
        <strain evidence="2 3">WTL</strain>
    </source>
</reference>
<keyword evidence="3" id="KW-1185">Reference proteome</keyword>